<evidence type="ECO:0000313" key="1">
    <source>
        <dbReference type="EMBL" id="AAN53014.2"/>
    </source>
</evidence>
<dbReference type="EMBL" id="AE014300">
    <property type="protein sequence ID" value="AAN53014.2"/>
    <property type="molecule type" value="Genomic_DNA"/>
</dbReference>
<dbReference type="Proteomes" id="UP000008186">
    <property type="component" value="Plasmid megaplasmid"/>
</dbReference>
<dbReference type="KEGG" id="son:SO_A0080"/>
<proteinExistence type="predicted"/>
<keyword evidence="2" id="KW-1185">Reference proteome</keyword>
<reference evidence="1 2" key="1">
    <citation type="journal article" date="2002" name="Nat. Biotechnol.">
        <title>Genome sequence of the dissimilatory metal ion-reducing bacterium Shewanella oneidensis.</title>
        <authorList>
            <person name="Heidelberg J.F."/>
            <person name="Paulsen I.T."/>
            <person name="Nelson K.E."/>
            <person name="Gaidos E.J."/>
            <person name="Nelson W.C."/>
            <person name="Read T.D."/>
            <person name="Eisen J.A."/>
            <person name="Seshadri R."/>
            <person name="Ward N."/>
            <person name="Methe B."/>
            <person name="Clayton R.A."/>
            <person name="Meyer T."/>
            <person name="Tsapin A."/>
            <person name="Scott J."/>
            <person name="Beanan M."/>
            <person name="Brinkac L."/>
            <person name="Daugherty S."/>
            <person name="DeBoy R.T."/>
            <person name="Dodson R.J."/>
            <person name="Durkin A.S."/>
            <person name="Haft D.H."/>
            <person name="Kolonay J.F."/>
            <person name="Madupu R."/>
            <person name="Peterson J.D."/>
            <person name="Umayam L.A."/>
            <person name="White O."/>
            <person name="Wolf A.M."/>
            <person name="Vamathevan J."/>
            <person name="Weidman J."/>
            <person name="Impraim M."/>
            <person name="Lee K."/>
            <person name="Berry K."/>
            <person name="Lee C."/>
            <person name="Mueller J."/>
            <person name="Khouri H."/>
            <person name="Gill J."/>
            <person name="Utterback T.R."/>
            <person name="McDonald L.A."/>
            <person name="Feldblyum T.V."/>
            <person name="Smith H.O."/>
            <person name="Venter J.C."/>
            <person name="Nealson K.H."/>
            <person name="Fraser C.M."/>
        </authorList>
    </citation>
    <scope>NUCLEOTIDE SEQUENCE [LARGE SCALE GENOMIC DNA]</scope>
    <source>
        <strain evidence="2">ATCC 700550 / JCM 31522 / CIP 106686 / LMG 19005 / NCIMB 14063 / MR-1</strain>
    </source>
</reference>
<dbReference type="BioCyc" id="SONE211586:G1GMP-4488-MONOMER"/>
<dbReference type="AlphaFoldDB" id="Q8E850"/>
<organism evidence="1 2">
    <name type="scientific">Shewanella oneidensis (strain ATCC 700550 / JCM 31522 / CIP 106686 / LMG 19005 / NCIMB 14063 / MR-1)</name>
    <dbReference type="NCBI Taxonomy" id="211586"/>
    <lineage>
        <taxon>Bacteria</taxon>
        <taxon>Pseudomonadati</taxon>
        <taxon>Pseudomonadota</taxon>
        <taxon>Gammaproteobacteria</taxon>
        <taxon>Alteromonadales</taxon>
        <taxon>Shewanellaceae</taxon>
        <taxon>Shewanella</taxon>
    </lineage>
</organism>
<sequence>MKDGDVYSIPLFLTDVSGLKSFSRYDFTKEGMAFCFARIIEDRGGSGLIIEVFNIQGGIEMSLSEIVNSSRLFNPVVIAGEAIKKKRWRLIGSTYYEKERDSNYSEITFLIGPRDNRLIWKGGVEIPIDDSNCHDFEEYIIWPAVQIEQRIVHELEKIGKN</sequence>
<accession>Q8E850</accession>
<dbReference type="OrthoDB" id="7064319at2"/>
<gene>
    <name evidence="1" type="ordered locus">SO_A0080</name>
</gene>
<dbReference type="InterPro" id="IPR029278">
    <property type="entry name" value="Imm26"/>
</dbReference>
<name>Q8E850_SHEON</name>
<evidence type="ECO:0000313" key="2">
    <source>
        <dbReference type="Proteomes" id="UP000008186"/>
    </source>
</evidence>
<dbReference type="HOGENOM" id="CLU_132686_0_0_6"/>
<protein>
    <submittedName>
        <fullName evidence="1">Uncharacterized protein</fullName>
    </submittedName>
</protein>
<geneLocation type="plasmid" evidence="1 2">
    <name>megaplasmid</name>
</geneLocation>
<dbReference type="Pfam" id="PF15428">
    <property type="entry name" value="Imm26"/>
    <property type="match status" value="1"/>
</dbReference>
<dbReference type="RefSeq" id="WP_011074403.1">
    <property type="nucleotide sequence ID" value="NC_004349.1"/>
</dbReference>
<keyword evidence="1" id="KW-0614">Plasmid</keyword>